<evidence type="ECO:0000256" key="4">
    <source>
        <dbReference type="SAM" id="SignalP"/>
    </source>
</evidence>
<organism evidence="6 7">
    <name type="scientific">Mycena rosella</name>
    <name type="common">Pink bonnet</name>
    <name type="synonym">Agaricus rosellus</name>
    <dbReference type="NCBI Taxonomy" id="1033263"/>
    <lineage>
        <taxon>Eukaryota</taxon>
        <taxon>Fungi</taxon>
        <taxon>Dikarya</taxon>
        <taxon>Basidiomycota</taxon>
        <taxon>Agaricomycotina</taxon>
        <taxon>Agaricomycetes</taxon>
        <taxon>Agaricomycetidae</taxon>
        <taxon>Agaricales</taxon>
        <taxon>Marasmiineae</taxon>
        <taxon>Mycenaceae</taxon>
        <taxon>Mycena</taxon>
    </lineage>
</organism>
<evidence type="ECO:0000256" key="1">
    <source>
        <dbReference type="ARBA" id="ARBA00022669"/>
    </source>
</evidence>
<evidence type="ECO:0000313" key="7">
    <source>
        <dbReference type="Proteomes" id="UP001221757"/>
    </source>
</evidence>
<keyword evidence="7" id="KW-1185">Reference proteome</keyword>
<feature type="region of interest" description="Disordered" evidence="3">
    <location>
        <begin position="151"/>
        <end position="178"/>
    </location>
</feature>
<evidence type="ECO:0000256" key="2">
    <source>
        <dbReference type="ARBA" id="ARBA00023026"/>
    </source>
</evidence>
<dbReference type="InterPro" id="IPR018392">
    <property type="entry name" value="LysM"/>
</dbReference>
<keyword evidence="2" id="KW-0843">Virulence</keyword>
<dbReference type="Pfam" id="PF01476">
    <property type="entry name" value="LysM"/>
    <property type="match status" value="2"/>
</dbReference>
<protein>
    <recommendedName>
        <fullName evidence="5">LysM domain-containing protein</fullName>
    </recommendedName>
</protein>
<dbReference type="EMBL" id="JARKIE010000318">
    <property type="protein sequence ID" value="KAJ7654787.1"/>
    <property type="molecule type" value="Genomic_DNA"/>
</dbReference>
<feature type="domain" description="LysM" evidence="5">
    <location>
        <begin position="83"/>
        <end position="129"/>
    </location>
</feature>
<gene>
    <name evidence="6" type="ORF">B0H17DRAFT_1163488</name>
</gene>
<feature type="compositionally biased region" description="Acidic residues" evidence="3">
    <location>
        <begin position="162"/>
        <end position="178"/>
    </location>
</feature>
<dbReference type="InterPro" id="IPR052210">
    <property type="entry name" value="LysM1-like"/>
</dbReference>
<feature type="domain" description="LysM" evidence="5">
    <location>
        <begin position="27"/>
        <end position="74"/>
    </location>
</feature>
<dbReference type="PROSITE" id="PS51782">
    <property type="entry name" value="LYSM"/>
    <property type="match status" value="2"/>
</dbReference>
<comment type="caution">
    <text evidence="6">The sequence shown here is derived from an EMBL/GenBank/DDBJ whole genome shotgun (WGS) entry which is preliminary data.</text>
</comment>
<dbReference type="Gene3D" id="3.10.350.10">
    <property type="entry name" value="LysM domain"/>
    <property type="match status" value="2"/>
</dbReference>
<keyword evidence="4" id="KW-0732">Signal</keyword>
<dbReference type="SUPFAM" id="SSF54106">
    <property type="entry name" value="LysM domain"/>
    <property type="match status" value="2"/>
</dbReference>
<feature type="signal peptide" evidence="4">
    <location>
        <begin position="1"/>
        <end position="16"/>
    </location>
</feature>
<sequence length="178" mass="18543">MFALGLLMAMPLIASAASISARGECVRHYTVQQGDICDSISAANNVSTYQLKTINAGYIDAGCGNLIPGDDICIGYAAEDCSTTYVVVPDDTCEAITAAHGIADEILRTNNPQINAECDNIYIGEVLCVSSLVQVPHSGALTGGFVAATTASEPAPTASQEAEGEDEDDDDLPYCDEL</sequence>
<name>A0AAD7CND0_MYCRO</name>
<keyword evidence="1" id="KW-0147">Chitin-binding</keyword>
<evidence type="ECO:0000256" key="3">
    <source>
        <dbReference type="SAM" id="MobiDB-lite"/>
    </source>
</evidence>
<dbReference type="AlphaFoldDB" id="A0AAD7CND0"/>
<dbReference type="CDD" id="cd00118">
    <property type="entry name" value="LysM"/>
    <property type="match status" value="2"/>
</dbReference>
<evidence type="ECO:0000313" key="6">
    <source>
        <dbReference type="EMBL" id="KAJ7654787.1"/>
    </source>
</evidence>
<feature type="compositionally biased region" description="Low complexity" evidence="3">
    <location>
        <begin position="151"/>
        <end position="161"/>
    </location>
</feature>
<accession>A0AAD7CND0</accession>
<dbReference type="SMART" id="SM00257">
    <property type="entry name" value="LysM"/>
    <property type="match status" value="2"/>
</dbReference>
<dbReference type="PANTHER" id="PTHR34997">
    <property type="entry name" value="AM15"/>
    <property type="match status" value="1"/>
</dbReference>
<dbReference type="PANTHER" id="PTHR34997:SF1">
    <property type="entry name" value="PEPTIDOGLYCAN-BINDING LYSIN DOMAIN"/>
    <property type="match status" value="1"/>
</dbReference>
<proteinExistence type="predicted"/>
<feature type="chain" id="PRO_5041975868" description="LysM domain-containing protein" evidence="4">
    <location>
        <begin position="17"/>
        <end position="178"/>
    </location>
</feature>
<dbReference type="GO" id="GO:0008061">
    <property type="term" value="F:chitin binding"/>
    <property type="evidence" value="ECO:0007669"/>
    <property type="project" value="UniProtKB-KW"/>
</dbReference>
<dbReference type="InterPro" id="IPR036779">
    <property type="entry name" value="LysM_dom_sf"/>
</dbReference>
<evidence type="ECO:0000259" key="5">
    <source>
        <dbReference type="PROSITE" id="PS51782"/>
    </source>
</evidence>
<dbReference type="Proteomes" id="UP001221757">
    <property type="component" value="Unassembled WGS sequence"/>
</dbReference>
<reference evidence="6" key="1">
    <citation type="submission" date="2023-03" db="EMBL/GenBank/DDBJ databases">
        <title>Massive genome expansion in bonnet fungi (Mycena s.s.) driven by repeated elements and novel gene families across ecological guilds.</title>
        <authorList>
            <consortium name="Lawrence Berkeley National Laboratory"/>
            <person name="Harder C.B."/>
            <person name="Miyauchi S."/>
            <person name="Viragh M."/>
            <person name="Kuo A."/>
            <person name="Thoen E."/>
            <person name="Andreopoulos B."/>
            <person name="Lu D."/>
            <person name="Skrede I."/>
            <person name="Drula E."/>
            <person name="Henrissat B."/>
            <person name="Morin E."/>
            <person name="Kohler A."/>
            <person name="Barry K."/>
            <person name="LaButti K."/>
            <person name="Morin E."/>
            <person name="Salamov A."/>
            <person name="Lipzen A."/>
            <person name="Mereny Z."/>
            <person name="Hegedus B."/>
            <person name="Baldrian P."/>
            <person name="Stursova M."/>
            <person name="Weitz H."/>
            <person name="Taylor A."/>
            <person name="Grigoriev I.V."/>
            <person name="Nagy L.G."/>
            <person name="Martin F."/>
            <person name="Kauserud H."/>
        </authorList>
    </citation>
    <scope>NUCLEOTIDE SEQUENCE</scope>
    <source>
        <strain evidence="6">CBHHK067</strain>
    </source>
</reference>